<feature type="domain" description="Matrin-type" evidence="9">
    <location>
        <begin position="4"/>
        <end position="36"/>
    </location>
</feature>
<evidence type="ECO:0000256" key="4">
    <source>
        <dbReference type="ARBA" id="ARBA00022833"/>
    </source>
</evidence>
<dbReference type="PROSITE" id="PS50171">
    <property type="entry name" value="ZF_MATRIN"/>
    <property type="match status" value="1"/>
</dbReference>
<dbReference type="InterPro" id="IPR003604">
    <property type="entry name" value="Matrin/U1-like-C_Znf_C2H2"/>
</dbReference>
<evidence type="ECO:0000256" key="2">
    <source>
        <dbReference type="ARBA" id="ARBA00022723"/>
    </source>
</evidence>
<keyword evidence="5" id="KW-0694">RNA-binding</keyword>
<keyword evidence="3" id="KW-0863">Zinc-finger</keyword>
<name>A0A6B2LUU6_9EUKA</name>
<dbReference type="AlphaFoldDB" id="A0A6B2LUU6"/>
<dbReference type="PIRSF" id="PIRSF037969">
    <property type="entry name" value="U1_snRNP-C"/>
    <property type="match status" value="1"/>
</dbReference>
<evidence type="ECO:0000313" key="10">
    <source>
        <dbReference type="EMBL" id="NDV40471.1"/>
    </source>
</evidence>
<dbReference type="PANTHER" id="PTHR31148:SF1">
    <property type="entry name" value="U1 SMALL NUCLEAR RIBONUCLEOPROTEIN C"/>
    <property type="match status" value="1"/>
</dbReference>
<dbReference type="InterPro" id="IPR000690">
    <property type="entry name" value="Matrin/U1-C_Znf_C2H2"/>
</dbReference>
<evidence type="ECO:0000256" key="6">
    <source>
        <dbReference type="ARBA" id="ARBA00023242"/>
    </source>
</evidence>
<evidence type="ECO:0000259" key="9">
    <source>
        <dbReference type="PROSITE" id="PS50171"/>
    </source>
</evidence>
<evidence type="ECO:0000256" key="8">
    <source>
        <dbReference type="ARBA" id="ARBA00046357"/>
    </source>
</evidence>
<dbReference type="InterPro" id="IPR017340">
    <property type="entry name" value="U1_snRNP-C"/>
</dbReference>
<proteinExistence type="predicted"/>
<evidence type="ECO:0000256" key="1">
    <source>
        <dbReference type="ARBA" id="ARBA00004123"/>
    </source>
</evidence>
<dbReference type="FunFam" id="3.30.160.60:FF:000059">
    <property type="entry name" value="U1 small nuclear ribonucleoprotein C"/>
    <property type="match status" value="1"/>
</dbReference>
<dbReference type="Pfam" id="PF06220">
    <property type="entry name" value="zf-U1"/>
    <property type="match status" value="1"/>
</dbReference>
<organism evidence="10">
    <name type="scientific">Arcella intermedia</name>
    <dbReference type="NCBI Taxonomy" id="1963864"/>
    <lineage>
        <taxon>Eukaryota</taxon>
        <taxon>Amoebozoa</taxon>
        <taxon>Tubulinea</taxon>
        <taxon>Elardia</taxon>
        <taxon>Arcellinida</taxon>
        <taxon>Sphaerothecina</taxon>
        <taxon>Arcellidae</taxon>
        <taxon>Arcella</taxon>
    </lineage>
</organism>
<protein>
    <recommendedName>
        <fullName evidence="9">Matrin-type domain-containing protein</fullName>
    </recommendedName>
</protein>
<comment type="subcellular location">
    <subcellularLocation>
        <location evidence="1">Nucleus</location>
    </subcellularLocation>
</comment>
<dbReference type="InterPro" id="IPR013085">
    <property type="entry name" value="U1-CZ_Znf_C2H2"/>
</dbReference>
<keyword evidence="4" id="KW-0862">Zinc</keyword>
<evidence type="ECO:0000256" key="5">
    <source>
        <dbReference type="ARBA" id="ARBA00022884"/>
    </source>
</evidence>
<dbReference type="GO" id="GO:0030627">
    <property type="term" value="F:pre-mRNA 5'-splice site binding"/>
    <property type="evidence" value="ECO:0007669"/>
    <property type="project" value="InterPro"/>
</dbReference>
<dbReference type="InterPro" id="IPR036236">
    <property type="entry name" value="Znf_C2H2_sf"/>
</dbReference>
<accession>A0A6B2LUU6</accession>
<dbReference type="GO" id="GO:0000395">
    <property type="term" value="P:mRNA 5'-splice site recognition"/>
    <property type="evidence" value="ECO:0007669"/>
    <property type="project" value="InterPro"/>
</dbReference>
<evidence type="ECO:0000256" key="3">
    <source>
        <dbReference type="ARBA" id="ARBA00022771"/>
    </source>
</evidence>
<keyword evidence="6" id="KW-0539">Nucleus</keyword>
<keyword evidence="7" id="KW-0687">Ribonucleoprotein</keyword>
<dbReference type="PANTHER" id="PTHR31148">
    <property type="entry name" value="U1 SMALL NUCLEAR RIBONUCLEOPROTEIN C"/>
    <property type="match status" value="1"/>
</dbReference>
<dbReference type="Gene3D" id="3.30.160.60">
    <property type="entry name" value="Classic Zinc Finger"/>
    <property type="match status" value="1"/>
</dbReference>
<evidence type="ECO:0000256" key="7">
    <source>
        <dbReference type="ARBA" id="ARBA00023274"/>
    </source>
</evidence>
<dbReference type="GO" id="GO:0008270">
    <property type="term" value="F:zinc ion binding"/>
    <property type="evidence" value="ECO:0007669"/>
    <property type="project" value="UniProtKB-KW"/>
</dbReference>
<dbReference type="SMART" id="SM00451">
    <property type="entry name" value="ZnF_U1"/>
    <property type="match status" value="1"/>
</dbReference>
<comment type="subunit">
    <text evidence="8">Component of the U1 snRNP. The U1 snRNP is composed of the U1 snRNA and the 7 core Sm proteins SNRPB, SNRPD1, SNRPD2, SNRPD3, SNRPE, SNRPF and SNRPG that assemble in a heptameric protein ring on the Sm site of the small nuclear RNA to form the core snRNP, and at least 3 U1 snRNP-specific proteins SNRNP70/U1-70K, SNRPA/U1-A and SNRPC/U1-C. SNRPC/U1-C interacts with U1 snRNA and the 5' splice-site region of the pre-mRNA. Interacts (via N-terminus) with TIA1 (via C-terminus); thereby promoting spliceosomal U1 snRNP recruitment to 5' splice sites.</text>
</comment>
<dbReference type="GO" id="GO:0005685">
    <property type="term" value="C:U1 snRNP"/>
    <property type="evidence" value="ECO:0007669"/>
    <property type="project" value="InterPro"/>
</dbReference>
<dbReference type="SUPFAM" id="SSF57667">
    <property type="entry name" value="beta-beta-alpha zinc fingers"/>
    <property type="match status" value="1"/>
</dbReference>
<dbReference type="EMBL" id="GIBP01011502">
    <property type="protein sequence ID" value="NDV40471.1"/>
    <property type="molecule type" value="Transcribed_RNA"/>
</dbReference>
<keyword evidence="2" id="KW-0479">Metal-binding</keyword>
<reference evidence="10" key="1">
    <citation type="journal article" date="2020" name="J. Eukaryot. Microbiol.">
        <title>De novo Sequencing, Assembly and Annotation of the Transcriptome for the Free-Living Testate Amoeba Arcella intermedia.</title>
        <authorList>
            <person name="Ribeiro G.M."/>
            <person name="Porfirio-Sousa A.L."/>
            <person name="Maurer-Alcala X.X."/>
            <person name="Katz L.A."/>
            <person name="Lahr D.J.G."/>
        </authorList>
    </citation>
    <scope>NUCLEOTIDE SEQUENCE</scope>
</reference>
<sequence>MPKYYCDYCDTYLTHDSTSVRKSHNEGWKHKAAVKNYYSQFGLDETQEIINARIKAFEQRSAMYPPGVPPFYPPPPYGMPMGNYPPVFPPPFGMPARPPM</sequence>